<reference evidence="2" key="2">
    <citation type="journal article" date="1998" name="FEMS Microbiol. Lett.">
        <title>Sequencing and complementation analysis of the nifUSV genes from Azospirillum brasilense.</title>
        <authorList>
            <person name="Frazzon J.S."/>
            <person name="Schrank I.S."/>
        </authorList>
    </citation>
    <scope>NUCLEOTIDE SEQUENCE</scope>
</reference>
<dbReference type="EMBL" id="U26427">
    <property type="protein sequence ID" value="AAC46179.1"/>
    <property type="molecule type" value="Genomic_DNA"/>
</dbReference>
<evidence type="ECO:0000256" key="1">
    <source>
        <dbReference type="SAM" id="MobiDB-lite"/>
    </source>
</evidence>
<dbReference type="PANTHER" id="PTHR42811">
    <property type="entry name" value="SERINE ACETYLTRANSFERASE"/>
    <property type="match status" value="1"/>
</dbReference>
<dbReference type="AlphaFoldDB" id="P70729"/>
<protein>
    <submittedName>
        <fullName evidence="2">Uncharacterized protein</fullName>
    </submittedName>
</protein>
<evidence type="ECO:0000313" key="2">
    <source>
        <dbReference type="EMBL" id="AAC46179.1"/>
    </source>
</evidence>
<sequence>MYGSLGIRLRDDASPRVVLPRPLAARTTQPRAVLPRPGRHARTRPRRAERATRAFHRTLPAGRDLSVDIRRTPGASTYACLIDHINASVVIETAEIGDDVQLYHALTLGGTSWTKGRHELRDIGGLGAGAKCSGTCAVTTTHAAIGAGARVFAISVVVQDVPEGMTCCGIPGPVVVVRETQRPLAHGIDLDHHLMPDPVGKAIACLIDHINRIEARLEATRRRRPRAPPPPIRPRR</sequence>
<dbReference type="SUPFAM" id="SSF51161">
    <property type="entry name" value="Trimeric LpxA-like enzymes"/>
    <property type="match status" value="1"/>
</dbReference>
<feature type="region of interest" description="Disordered" evidence="1">
    <location>
        <begin position="23"/>
        <end position="50"/>
    </location>
</feature>
<dbReference type="Gene3D" id="2.160.10.10">
    <property type="entry name" value="Hexapeptide repeat proteins"/>
    <property type="match status" value="1"/>
</dbReference>
<reference evidence="2" key="1">
    <citation type="submission" date="1995-05" db="EMBL/GenBank/DDBJ databases">
        <authorList>
            <person name="Frazzon J.S."/>
        </authorList>
    </citation>
    <scope>NUCLEOTIDE SEQUENCE</scope>
</reference>
<name>P70729_AZOBR</name>
<organism evidence="2">
    <name type="scientific">Azospirillum brasilense</name>
    <dbReference type="NCBI Taxonomy" id="192"/>
    <lineage>
        <taxon>Bacteria</taxon>
        <taxon>Pseudomonadati</taxon>
        <taxon>Pseudomonadota</taxon>
        <taxon>Alphaproteobacteria</taxon>
        <taxon>Rhodospirillales</taxon>
        <taxon>Azospirillaceae</taxon>
        <taxon>Azospirillum</taxon>
    </lineage>
</organism>
<accession>P70729</accession>
<proteinExistence type="predicted"/>
<dbReference type="InterPro" id="IPR011004">
    <property type="entry name" value="Trimer_LpxA-like_sf"/>
</dbReference>